<feature type="domain" description="GFO/IDH/MocA-like oxidoreductase" evidence="5">
    <location>
        <begin position="134"/>
        <end position="254"/>
    </location>
</feature>
<dbReference type="Pfam" id="PF01408">
    <property type="entry name" value="GFO_IDH_MocA"/>
    <property type="match status" value="1"/>
</dbReference>
<keyword evidence="7" id="KW-1185">Reference proteome</keyword>
<gene>
    <name evidence="6" type="ORF">FBY41_1205</name>
</gene>
<keyword evidence="3" id="KW-0520">NAD</keyword>
<dbReference type="Gene3D" id="3.40.50.720">
    <property type="entry name" value="NAD(P)-binding Rossmann-like Domain"/>
    <property type="match status" value="1"/>
</dbReference>
<comment type="caution">
    <text evidence="6">The sequence shown here is derived from an EMBL/GenBank/DDBJ whole genome shotgun (WGS) entry which is preliminary data.</text>
</comment>
<dbReference type="PANTHER" id="PTHR42840">
    <property type="entry name" value="NAD(P)-BINDING ROSSMANN-FOLD SUPERFAMILY PROTEIN-RELATED"/>
    <property type="match status" value="1"/>
</dbReference>
<organism evidence="6 7">
    <name type="scientific">Humibacillus xanthopallidus</name>
    <dbReference type="NCBI Taxonomy" id="412689"/>
    <lineage>
        <taxon>Bacteria</taxon>
        <taxon>Bacillati</taxon>
        <taxon>Actinomycetota</taxon>
        <taxon>Actinomycetes</taxon>
        <taxon>Micrococcales</taxon>
        <taxon>Intrasporangiaceae</taxon>
        <taxon>Humibacillus</taxon>
    </lineage>
</organism>
<proteinExistence type="inferred from homology"/>
<dbReference type="GO" id="GO:0016491">
    <property type="term" value="F:oxidoreductase activity"/>
    <property type="evidence" value="ECO:0007669"/>
    <property type="project" value="UniProtKB-KW"/>
</dbReference>
<dbReference type="InterPro" id="IPR036291">
    <property type="entry name" value="NAD(P)-bd_dom_sf"/>
</dbReference>
<protein>
    <submittedName>
        <fullName evidence="6">Myo-inositol 2-dehydrogenase/D-chiro-inositol 1-dehydrogenase</fullName>
    </submittedName>
</protein>
<dbReference type="Proteomes" id="UP000316747">
    <property type="component" value="Unassembled WGS sequence"/>
</dbReference>
<dbReference type="RefSeq" id="WP_141842411.1">
    <property type="nucleotide sequence ID" value="NZ_VFPM01000001.1"/>
</dbReference>
<evidence type="ECO:0000259" key="5">
    <source>
        <dbReference type="Pfam" id="PF22725"/>
    </source>
</evidence>
<reference evidence="6 7" key="1">
    <citation type="submission" date="2019-06" db="EMBL/GenBank/DDBJ databases">
        <title>Genome sequencing of plant associated microbes to promote plant fitness in Sorghum bicolor and Oryza sativa.</title>
        <authorList>
            <person name="Coleman-Derr D."/>
        </authorList>
    </citation>
    <scope>NUCLEOTIDE SEQUENCE [LARGE SCALE GENOMIC DNA]</scope>
    <source>
        <strain evidence="6 7">KV-663</strain>
    </source>
</reference>
<accession>A0A543I2K6</accession>
<dbReference type="Gene3D" id="3.30.360.10">
    <property type="entry name" value="Dihydrodipicolinate Reductase, domain 2"/>
    <property type="match status" value="1"/>
</dbReference>
<dbReference type="PANTHER" id="PTHR42840:SF3">
    <property type="entry name" value="BINDING ROSSMANN FOLD OXIDOREDUCTASE, PUTATIVE (AFU_ORTHOLOGUE AFUA_2G10240)-RELATED"/>
    <property type="match status" value="1"/>
</dbReference>
<dbReference type="OrthoDB" id="256869at2"/>
<dbReference type="EMBL" id="VFPM01000001">
    <property type="protein sequence ID" value="TQM64826.1"/>
    <property type="molecule type" value="Genomic_DNA"/>
</dbReference>
<evidence type="ECO:0000259" key="4">
    <source>
        <dbReference type="Pfam" id="PF01408"/>
    </source>
</evidence>
<dbReference type="Pfam" id="PF22725">
    <property type="entry name" value="GFO_IDH_MocA_C3"/>
    <property type="match status" value="1"/>
</dbReference>
<evidence type="ECO:0000256" key="2">
    <source>
        <dbReference type="ARBA" id="ARBA00023002"/>
    </source>
</evidence>
<dbReference type="AlphaFoldDB" id="A0A543I2K6"/>
<evidence type="ECO:0000313" key="7">
    <source>
        <dbReference type="Proteomes" id="UP000316747"/>
    </source>
</evidence>
<evidence type="ECO:0000256" key="3">
    <source>
        <dbReference type="ARBA" id="ARBA00023027"/>
    </source>
</evidence>
<dbReference type="SUPFAM" id="SSF55347">
    <property type="entry name" value="Glyceraldehyde-3-phosphate dehydrogenase-like, C-terminal domain"/>
    <property type="match status" value="1"/>
</dbReference>
<comment type="similarity">
    <text evidence="1">Belongs to the Gfo/Idh/MocA family.</text>
</comment>
<dbReference type="SUPFAM" id="SSF51735">
    <property type="entry name" value="NAD(P)-binding Rossmann-fold domains"/>
    <property type="match status" value="1"/>
</dbReference>
<evidence type="ECO:0000313" key="6">
    <source>
        <dbReference type="EMBL" id="TQM64826.1"/>
    </source>
</evidence>
<feature type="domain" description="Gfo/Idh/MocA-like oxidoreductase N-terminal" evidence="4">
    <location>
        <begin position="7"/>
        <end position="126"/>
    </location>
</feature>
<sequence length="342" mass="35368">MSIPDPVRIGLIGAGRIGTYHATTLARRLPEAELVAVADPFEASAQRLGEALGVQWLTDSQALIDDPRIDAVAITCASTAHADLVVAAAQAGKAVFVEKPMAMTLSDADRAISAAEANGIPLQVGFNRRFARDFATARDVVTAGGIGTPQLLRSLTRDPGLANPAGVPPWTIFTQTLIHDFDALNWLNPGATAVEVSVMADALVAPEFKDAGLLDTAVVTIRYDNGAIAVAEASFSAAYGYDVRAEVFGSAGMVQAGSPAHLTTTHWSAAGVSSPTARTDTDLFDSAYAAELAAFCTALRVGTPTLVGGHDARAALRIALACIESVEAGGTVTVRDTDRVGA</sequence>
<evidence type="ECO:0000256" key="1">
    <source>
        <dbReference type="ARBA" id="ARBA00010928"/>
    </source>
</evidence>
<keyword evidence="2" id="KW-0560">Oxidoreductase</keyword>
<dbReference type="InterPro" id="IPR000683">
    <property type="entry name" value="Gfo/Idh/MocA-like_OxRdtase_N"/>
</dbReference>
<name>A0A543I2K6_9MICO</name>
<dbReference type="InterPro" id="IPR055170">
    <property type="entry name" value="GFO_IDH_MocA-like_dom"/>
</dbReference>
<dbReference type="GO" id="GO:0000166">
    <property type="term" value="F:nucleotide binding"/>
    <property type="evidence" value="ECO:0007669"/>
    <property type="project" value="InterPro"/>
</dbReference>